<feature type="compositionally biased region" description="Low complexity" evidence="1">
    <location>
        <begin position="1"/>
        <end position="11"/>
    </location>
</feature>
<evidence type="ECO:0000256" key="1">
    <source>
        <dbReference type="SAM" id="MobiDB-lite"/>
    </source>
</evidence>
<feature type="region of interest" description="Disordered" evidence="1">
    <location>
        <begin position="1"/>
        <end position="46"/>
    </location>
</feature>
<reference evidence="3" key="1">
    <citation type="submission" date="2017-09" db="EMBL/GenBank/DDBJ databases">
        <title>Brachybacterium sp. VM2412.</title>
        <authorList>
            <person name="Tak E.J."/>
            <person name="Bae J.-W."/>
        </authorList>
    </citation>
    <scope>NUCLEOTIDE SEQUENCE [LARGE SCALE GENOMIC DNA]</scope>
    <source>
        <strain evidence="3">VM2412</strain>
    </source>
</reference>
<dbReference type="Proteomes" id="UP000218165">
    <property type="component" value="Chromosome"/>
</dbReference>
<evidence type="ECO:0000313" key="2">
    <source>
        <dbReference type="EMBL" id="ATG52966.1"/>
    </source>
</evidence>
<gene>
    <name evidence="2" type="ORF">CFK38_16640</name>
</gene>
<protein>
    <submittedName>
        <fullName evidence="2">Uncharacterized protein</fullName>
    </submittedName>
</protein>
<organism evidence="2 3">
    <name type="scientific">Brachybacterium vulturis</name>
    <dbReference type="NCBI Taxonomy" id="2017484"/>
    <lineage>
        <taxon>Bacteria</taxon>
        <taxon>Bacillati</taxon>
        <taxon>Actinomycetota</taxon>
        <taxon>Actinomycetes</taxon>
        <taxon>Micrococcales</taxon>
        <taxon>Dermabacteraceae</taxon>
        <taxon>Brachybacterium</taxon>
    </lineage>
</organism>
<sequence length="300" mass="31721">MSTPSGPNSPDGPGGGSVFFSAAPEPEPDTTDPADPTGQGQTGWPWFLPQSGLRRDLLESAADVDEDPAGAAAVYARIPLVHGAVRLLEHVGEGRELTSTGALPLADVHALVESWNLDRDEQEPTSMWQVGEIVGPWNALVSGGWLDLTSTRVGPGEGIAPVVPQTEDPAAFVRFARALILLLMLDALKQSPEDGGLFGDPDTFAALMHTVAPEGLSLPATIRVALDRGLVPEDPGGDPDMDEIQRYWRTGRDLAALATYGVLHGEIAPDGQDTRFHGTLEAIKEVFGALEMVGELDAPE</sequence>
<accession>A0A291GSI6</accession>
<name>A0A291GSI6_9MICO</name>
<dbReference type="KEGG" id="brz:CFK38_16640"/>
<dbReference type="EMBL" id="CP023563">
    <property type="protein sequence ID" value="ATG52966.1"/>
    <property type="molecule type" value="Genomic_DNA"/>
</dbReference>
<dbReference type="AlphaFoldDB" id="A0A291GSI6"/>
<keyword evidence="3" id="KW-1185">Reference proteome</keyword>
<evidence type="ECO:0000313" key="3">
    <source>
        <dbReference type="Proteomes" id="UP000218165"/>
    </source>
</evidence>
<proteinExistence type="predicted"/>